<dbReference type="SMART" id="SM01182">
    <property type="entry name" value="EF-1_beta_acid"/>
    <property type="match status" value="1"/>
</dbReference>
<dbReference type="CDD" id="cd00292">
    <property type="entry name" value="EF1B"/>
    <property type="match status" value="1"/>
</dbReference>
<evidence type="ECO:0000256" key="3">
    <source>
        <dbReference type="ARBA" id="ARBA00022917"/>
    </source>
</evidence>
<dbReference type="PANTHER" id="PTHR11595:SF26">
    <property type="entry name" value="ELONGATION FACTOR 1-DELTA"/>
    <property type="match status" value="1"/>
</dbReference>
<feature type="coiled-coil region" evidence="5">
    <location>
        <begin position="71"/>
        <end position="101"/>
    </location>
</feature>
<dbReference type="InterPro" id="IPR036219">
    <property type="entry name" value="eEF-1beta-like_sf"/>
</dbReference>
<evidence type="ECO:0000259" key="7">
    <source>
        <dbReference type="SMART" id="SM00888"/>
    </source>
</evidence>
<dbReference type="GO" id="GO:0005853">
    <property type="term" value="C:eukaryotic translation elongation factor 1 complex"/>
    <property type="evidence" value="ECO:0007669"/>
    <property type="project" value="InterPro"/>
</dbReference>
<name>R7VI90_CAPTE</name>
<evidence type="ECO:0000256" key="1">
    <source>
        <dbReference type="ARBA" id="ARBA00007411"/>
    </source>
</evidence>
<feature type="domain" description="Translation elongation factor EF1B beta/delta subunit guanine nucleotide exchange" evidence="7">
    <location>
        <begin position="178"/>
        <end position="264"/>
    </location>
</feature>
<dbReference type="FunCoup" id="R7VI90">
    <property type="interactions" value="149"/>
</dbReference>
<dbReference type="PANTHER" id="PTHR11595">
    <property type="entry name" value="EF-HAND AND COILED-COIL DOMAIN-CONTAINING FAMILY MEMBER"/>
    <property type="match status" value="1"/>
</dbReference>
<dbReference type="GO" id="GO:0005085">
    <property type="term" value="F:guanyl-nucleotide exchange factor activity"/>
    <property type="evidence" value="ECO:0007669"/>
    <property type="project" value="TreeGrafter"/>
</dbReference>
<feature type="compositionally biased region" description="Low complexity" evidence="6">
    <location>
        <begin position="118"/>
        <end position="130"/>
    </location>
</feature>
<gene>
    <name evidence="9" type="ORF">CAPTEDRAFT_228652</name>
</gene>
<evidence type="ECO:0008006" key="12">
    <source>
        <dbReference type="Google" id="ProtNLM"/>
    </source>
</evidence>
<dbReference type="Gene3D" id="3.30.70.60">
    <property type="match status" value="1"/>
</dbReference>
<dbReference type="GO" id="GO:0005829">
    <property type="term" value="C:cytosol"/>
    <property type="evidence" value="ECO:0007669"/>
    <property type="project" value="TreeGrafter"/>
</dbReference>
<reference evidence="11" key="1">
    <citation type="submission" date="2012-12" db="EMBL/GenBank/DDBJ databases">
        <authorList>
            <person name="Hellsten U."/>
            <person name="Grimwood J."/>
            <person name="Chapman J.A."/>
            <person name="Shapiro H."/>
            <person name="Aerts A."/>
            <person name="Otillar R.P."/>
            <person name="Terry A.Y."/>
            <person name="Boore J.L."/>
            <person name="Simakov O."/>
            <person name="Marletaz F."/>
            <person name="Cho S.-J."/>
            <person name="Edsinger-Gonzales E."/>
            <person name="Havlak P."/>
            <person name="Kuo D.-H."/>
            <person name="Larsson T."/>
            <person name="Lv J."/>
            <person name="Arendt D."/>
            <person name="Savage R."/>
            <person name="Osoegawa K."/>
            <person name="de Jong P."/>
            <person name="Lindberg D.R."/>
            <person name="Seaver E.C."/>
            <person name="Weisblat D.A."/>
            <person name="Putnam N.H."/>
            <person name="Grigoriev I.V."/>
            <person name="Rokhsar D.S."/>
        </authorList>
    </citation>
    <scope>NUCLEOTIDE SEQUENCE</scope>
    <source>
        <strain evidence="11">I ESC-2004</strain>
    </source>
</reference>
<keyword evidence="5" id="KW-0175">Coiled coil</keyword>
<dbReference type="Pfam" id="PF10587">
    <property type="entry name" value="EF-1_beta_acid"/>
    <property type="match status" value="1"/>
</dbReference>
<evidence type="ECO:0000313" key="11">
    <source>
        <dbReference type="Proteomes" id="UP000014760"/>
    </source>
</evidence>
<feature type="domain" description="Elongation factor 1 beta central acidic region eukaryote" evidence="8">
    <location>
        <begin position="142"/>
        <end position="169"/>
    </location>
</feature>
<dbReference type="PROSITE" id="PS00824">
    <property type="entry name" value="EF1BD_1"/>
    <property type="match status" value="1"/>
</dbReference>
<feature type="compositionally biased region" description="Acidic residues" evidence="6">
    <location>
        <begin position="134"/>
        <end position="154"/>
    </location>
</feature>
<dbReference type="SUPFAM" id="SSF54984">
    <property type="entry name" value="eEF-1beta-like"/>
    <property type="match status" value="1"/>
</dbReference>
<reference evidence="10" key="3">
    <citation type="submission" date="2015-06" db="UniProtKB">
        <authorList>
            <consortium name="EnsemblMetazoa"/>
        </authorList>
    </citation>
    <scope>IDENTIFICATION</scope>
</reference>
<dbReference type="FunFam" id="3.30.70.60:FF:000001">
    <property type="entry name" value="Elongation factor 1-beta 1 like"/>
    <property type="match status" value="1"/>
</dbReference>
<dbReference type="STRING" id="283909.R7VI90"/>
<dbReference type="Pfam" id="PF00736">
    <property type="entry name" value="EF1_GNE"/>
    <property type="match status" value="1"/>
</dbReference>
<keyword evidence="3 4" id="KW-0648">Protein biosynthesis</keyword>
<proteinExistence type="inferred from homology"/>
<sequence>MVSNPLTQEQVWVDKFRVEDAETSFYERQSGVASGCPSTESVGSSLVNEIARARQHIKNALNQEVSVSGTEGSLLQKIQSLEKENQELRQVTQNLSALVKNMVERVTALEKGAVNAVAKPEAASAPAAAPAKEESDEDDFDLFGEEQEEDEEEAERVKAERIAAYSAKKSKKPALVAKSSLLIDVKPWDDETDMKKMEELVRSIQMDGLLWGASKLAPVGYGIKKLVMNAVIEDDKVSTDDLEEKIVAFEDYVQSMDIAAFNKI</sequence>
<protein>
    <recommendedName>
        <fullName evidence="12">Translation elongation factor EF1B beta/delta subunit guanine nucleotide exchange domain-containing protein</fullName>
    </recommendedName>
</protein>
<feature type="region of interest" description="Disordered" evidence="6">
    <location>
        <begin position="118"/>
        <end position="157"/>
    </location>
</feature>
<dbReference type="AlphaFoldDB" id="R7VI90"/>
<dbReference type="InterPro" id="IPR001326">
    <property type="entry name" value="Transl_elong_EF1B_B/D_CS"/>
</dbReference>
<dbReference type="Proteomes" id="UP000014760">
    <property type="component" value="Unassembled WGS sequence"/>
</dbReference>
<evidence type="ECO:0000256" key="4">
    <source>
        <dbReference type="RuleBase" id="RU003791"/>
    </source>
</evidence>
<dbReference type="SMART" id="SM00888">
    <property type="entry name" value="EF1_GNE"/>
    <property type="match status" value="1"/>
</dbReference>
<comment type="similarity">
    <text evidence="1 4">Belongs to the EF-1-beta/EF-1-delta family.</text>
</comment>
<evidence type="ECO:0000256" key="2">
    <source>
        <dbReference type="ARBA" id="ARBA00022768"/>
    </source>
</evidence>
<dbReference type="OrthoDB" id="331763at2759"/>
<organism evidence="9">
    <name type="scientific">Capitella teleta</name>
    <name type="common">Polychaete worm</name>
    <dbReference type="NCBI Taxonomy" id="283909"/>
    <lineage>
        <taxon>Eukaryota</taxon>
        <taxon>Metazoa</taxon>
        <taxon>Spiralia</taxon>
        <taxon>Lophotrochozoa</taxon>
        <taxon>Annelida</taxon>
        <taxon>Polychaeta</taxon>
        <taxon>Sedentaria</taxon>
        <taxon>Scolecida</taxon>
        <taxon>Capitellidae</taxon>
        <taxon>Capitella</taxon>
    </lineage>
</organism>
<evidence type="ECO:0000256" key="5">
    <source>
        <dbReference type="SAM" id="Coils"/>
    </source>
</evidence>
<keyword evidence="2 4" id="KW-0251">Elongation factor</keyword>
<keyword evidence="11" id="KW-1185">Reference proteome</keyword>
<dbReference type="GO" id="GO:0003746">
    <property type="term" value="F:translation elongation factor activity"/>
    <property type="evidence" value="ECO:0007669"/>
    <property type="project" value="UniProtKB-KW"/>
</dbReference>
<dbReference type="InterPro" id="IPR014038">
    <property type="entry name" value="EF1B_bsu/dsu_GNE"/>
</dbReference>
<dbReference type="EMBL" id="AMQN01016223">
    <property type="status" value="NOT_ANNOTATED_CDS"/>
    <property type="molecule type" value="Genomic_DNA"/>
</dbReference>
<dbReference type="EnsemblMetazoa" id="CapteT228652">
    <property type="protein sequence ID" value="CapteP228652"/>
    <property type="gene ID" value="CapteG228652"/>
</dbReference>
<dbReference type="InterPro" id="IPR014717">
    <property type="entry name" value="Transl_elong_EF1B/ribsomal_bS6"/>
</dbReference>
<reference evidence="9 11" key="2">
    <citation type="journal article" date="2013" name="Nature">
        <title>Insights into bilaterian evolution from three spiralian genomes.</title>
        <authorList>
            <person name="Simakov O."/>
            <person name="Marletaz F."/>
            <person name="Cho S.J."/>
            <person name="Edsinger-Gonzales E."/>
            <person name="Havlak P."/>
            <person name="Hellsten U."/>
            <person name="Kuo D.H."/>
            <person name="Larsson T."/>
            <person name="Lv J."/>
            <person name="Arendt D."/>
            <person name="Savage R."/>
            <person name="Osoegawa K."/>
            <person name="de Jong P."/>
            <person name="Grimwood J."/>
            <person name="Chapman J.A."/>
            <person name="Shapiro H."/>
            <person name="Aerts A."/>
            <person name="Otillar R.P."/>
            <person name="Terry A.Y."/>
            <person name="Boore J.L."/>
            <person name="Grigoriev I.V."/>
            <person name="Lindberg D.R."/>
            <person name="Seaver E.C."/>
            <person name="Weisblat D.A."/>
            <person name="Putnam N.H."/>
            <person name="Rokhsar D.S."/>
        </authorList>
    </citation>
    <scope>NUCLEOTIDE SEQUENCE</scope>
    <source>
        <strain evidence="9 11">I ESC-2004</strain>
    </source>
</reference>
<evidence type="ECO:0000256" key="6">
    <source>
        <dbReference type="SAM" id="MobiDB-lite"/>
    </source>
</evidence>
<dbReference type="PROSITE" id="PS00825">
    <property type="entry name" value="EF1BD_2"/>
    <property type="match status" value="1"/>
</dbReference>
<evidence type="ECO:0000313" key="10">
    <source>
        <dbReference type="EnsemblMetazoa" id="CapteP228652"/>
    </source>
</evidence>
<dbReference type="HOGENOM" id="CLU_050172_1_0_1"/>
<evidence type="ECO:0000259" key="8">
    <source>
        <dbReference type="SMART" id="SM01182"/>
    </source>
</evidence>
<accession>R7VI90</accession>
<dbReference type="OMA" id="EKMFHEV"/>
<dbReference type="EMBL" id="KB291847">
    <property type="protein sequence ID" value="ELU18563.1"/>
    <property type="molecule type" value="Genomic_DNA"/>
</dbReference>
<evidence type="ECO:0000313" key="9">
    <source>
        <dbReference type="EMBL" id="ELU18563.1"/>
    </source>
</evidence>
<dbReference type="InterPro" id="IPR018940">
    <property type="entry name" value="EF-1_beta_acid_region_euk"/>
</dbReference>
<dbReference type="InterPro" id="IPR049720">
    <property type="entry name" value="EF1B_bsu/dsu"/>
</dbReference>